<dbReference type="PANTHER" id="PTHR10587">
    <property type="entry name" value="GLYCOSYL TRANSFERASE-RELATED"/>
    <property type="match status" value="1"/>
</dbReference>
<dbReference type="RefSeq" id="WP_107395574.1">
    <property type="nucleotide sequence ID" value="NZ_PHHF01000070.1"/>
</dbReference>
<evidence type="ECO:0000256" key="3">
    <source>
        <dbReference type="ARBA" id="ARBA00020071"/>
    </source>
</evidence>
<organism evidence="8 9">
    <name type="scientific">Edaphosphingomonas fennica</name>
    <dbReference type="NCBI Taxonomy" id="114404"/>
    <lineage>
        <taxon>Bacteria</taxon>
        <taxon>Pseudomonadati</taxon>
        <taxon>Pseudomonadota</taxon>
        <taxon>Alphaproteobacteria</taxon>
        <taxon>Sphingomonadales</taxon>
        <taxon>Rhizorhabdaceae</taxon>
        <taxon>Edaphosphingomonas</taxon>
    </lineage>
</organism>
<keyword evidence="9" id="KW-1185">Reference proteome</keyword>
<evidence type="ECO:0000313" key="8">
    <source>
        <dbReference type="EMBL" id="PTD17769.1"/>
    </source>
</evidence>
<evidence type="ECO:0000313" key="9">
    <source>
        <dbReference type="Proteomes" id="UP000241206"/>
    </source>
</evidence>
<dbReference type="GO" id="GO:0016810">
    <property type="term" value="F:hydrolase activity, acting on carbon-nitrogen (but not peptide) bonds"/>
    <property type="evidence" value="ECO:0007669"/>
    <property type="project" value="InterPro"/>
</dbReference>
<name>A0A2T4HPN1_9SPHN</name>
<dbReference type="GO" id="GO:0046872">
    <property type="term" value="F:metal ion binding"/>
    <property type="evidence" value="ECO:0007669"/>
    <property type="project" value="UniProtKB-KW"/>
</dbReference>
<evidence type="ECO:0000256" key="5">
    <source>
        <dbReference type="ARBA" id="ARBA00022801"/>
    </source>
</evidence>
<dbReference type="SUPFAM" id="SSF88713">
    <property type="entry name" value="Glycoside hydrolase/deacetylase"/>
    <property type="match status" value="1"/>
</dbReference>
<gene>
    <name evidence="8" type="ORF">CV103_16420</name>
</gene>
<dbReference type="Gene3D" id="3.20.20.370">
    <property type="entry name" value="Glycoside hydrolase/deacetylase"/>
    <property type="match status" value="1"/>
</dbReference>
<comment type="function">
    <text evidence="1">Is involved in generating a small heat-stable compound (Nod), an acylated oligomer of N-acetylglucosamine, that stimulates mitosis in various plant protoplasts.</text>
</comment>
<accession>A0A2T4HPN1</accession>
<evidence type="ECO:0000259" key="7">
    <source>
        <dbReference type="Pfam" id="PF01522"/>
    </source>
</evidence>
<protein>
    <recommendedName>
        <fullName evidence="3">Chitooligosaccharide deacetylase</fullName>
    </recommendedName>
    <alternativeName>
        <fullName evidence="6">Nodulation protein B</fullName>
    </alternativeName>
</protein>
<keyword evidence="5" id="KW-0378">Hydrolase</keyword>
<dbReference type="GO" id="GO:0005975">
    <property type="term" value="P:carbohydrate metabolic process"/>
    <property type="evidence" value="ECO:0007669"/>
    <property type="project" value="InterPro"/>
</dbReference>
<dbReference type="PANTHER" id="PTHR10587:SF133">
    <property type="entry name" value="CHITIN DEACETYLASE 1-RELATED"/>
    <property type="match status" value="1"/>
</dbReference>
<dbReference type="InterPro" id="IPR002509">
    <property type="entry name" value="NODB_dom"/>
</dbReference>
<dbReference type="AlphaFoldDB" id="A0A2T4HPN1"/>
<reference evidence="8 9" key="1">
    <citation type="submission" date="2017-11" db="EMBL/GenBank/DDBJ databases">
        <title>Sphingomonas oleivorans sp. nov., isolated from oil-contaminated soil.</title>
        <authorList>
            <person name="Wang L."/>
            <person name="Chen L."/>
        </authorList>
    </citation>
    <scope>NUCLEOTIDE SEQUENCE [LARGE SCALE GENOMIC DNA]</scope>
    <source>
        <strain evidence="8 9">K101</strain>
    </source>
</reference>
<evidence type="ECO:0000256" key="1">
    <source>
        <dbReference type="ARBA" id="ARBA00003236"/>
    </source>
</evidence>
<evidence type="ECO:0000256" key="2">
    <source>
        <dbReference type="ARBA" id="ARBA00010973"/>
    </source>
</evidence>
<evidence type="ECO:0000256" key="4">
    <source>
        <dbReference type="ARBA" id="ARBA00022723"/>
    </source>
</evidence>
<dbReference type="Proteomes" id="UP000241206">
    <property type="component" value="Unassembled WGS sequence"/>
</dbReference>
<dbReference type="Pfam" id="PF01522">
    <property type="entry name" value="Polysacc_deac_1"/>
    <property type="match status" value="1"/>
</dbReference>
<evidence type="ECO:0000256" key="6">
    <source>
        <dbReference type="ARBA" id="ARBA00032976"/>
    </source>
</evidence>
<dbReference type="InterPro" id="IPR011330">
    <property type="entry name" value="Glyco_hydro/deAcase_b/a-brl"/>
</dbReference>
<comment type="similarity">
    <text evidence="2">Belongs to the polysaccharide deacetylase family.</text>
</comment>
<keyword evidence="4" id="KW-0479">Metal-binding</keyword>
<sequence>MTITAALLLAATAPRPPGPEIAIAFDDLPVHQPLPAGETPLAVADRILAALKAARVPAVHGFVNGAATAGDPATEKVLAAWRAAGYPLGNHGWSHARLDSLDDAAVATEIERNEPLLERWGMKPGRRWFRFPYLAEGGTPARRAAIRRLLAARGYHIAAVTMSFGDYRWNAPYARCLARGDKAAIDTLEHSFLAVADAAIIRSRSMAKSLYGRDIPYVLLMHAGASDAHMLPRLLALYAARNVRFVPLDRAERDPAYASDVDPRLPARAASLEGRMTGQGLAPPVHDDPGEGIEKLCL</sequence>
<dbReference type="InterPro" id="IPR050248">
    <property type="entry name" value="Polysacc_deacetylase_ArnD"/>
</dbReference>
<proteinExistence type="inferred from homology"/>
<dbReference type="EMBL" id="PHHF01000070">
    <property type="protein sequence ID" value="PTD17769.1"/>
    <property type="molecule type" value="Genomic_DNA"/>
</dbReference>
<comment type="caution">
    <text evidence="8">The sequence shown here is derived from an EMBL/GenBank/DDBJ whole genome shotgun (WGS) entry which is preliminary data.</text>
</comment>
<dbReference type="GO" id="GO:0016020">
    <property type="term" value="C:membrane"/>
    <property type="evidence" value="ECO:0007669"/>
    <property type="project" value="TreeGrafter"/>
</dbReference>
<feature type="domain" description="NodB homology" evidence="7">
    <location>
        <begin position="16"/>
        <end position="136"/>
    </location>
</feature>
<dbReference type="CDD" id="cd10960">
    <property type="entry name" value="CE4_NodB_like_1"/>
    <property type="match status" value="1"/>
</dbReference>